<dbReference type="InterPro" id="IPR052521">
    <property type="entry name" value="Cell_div_SPOR-domain"/>
</dbReference>
<proteinExistence type="predicted"/>
<dbReference type="PANTHER" id="PTHR38687">
    <property type="entry name" value="CELL DIVISION PROTEIN DEDD-RELATED"/>
    <property type="match status" value="1"/>
</dbReference>
<dbReference type="SUPFAM" id="SSF110997">
    <property type="entry name" value="Sporulation related repeat"/>
    <property type="match status" value="1"/>
</dbReference>
<feature type="region of interest" description="Disordered" evidence="1">
    <location>
        <begin position="102"/>
        <end position="144"/>
    </location>
</feature>
<reference evidence="4 5" key="1">
    <citation type="submission" date="2023-02" db="EMBL/GenBank/DDBJ databases">
        <title>Description and genomic characterization of Microbulbifer bruguierae sp. nov., isolated from the sediment of mangrove plant Bruguiera sexangula.</title>
        <authorList>
            <person name="Long M."/>
        </authorList>
    </citation>
    <scope>NUCLEOTIDE SEQUENCE [LARGE SCALE GENOMIC DNA]</scope>
    <source>
        <strain evidence="4 5">H12</strain>
    </source>
</reference>
<accession>A0ABY8NFX2</accession>
<dbReference type="PANTHER" id="PTHR38687:SF1">
    <property type="entry name" value="CELL DIVISION PROTEIN DEDD"/>
    <property type="match status" value="1"/>
</dbReference>
<dbReference type="Pfam" id="PF05036">
    <property type="entry name" value="SPOR"/>
    <property type="match status" value="1"/>
</dbReference>
<feature type="region of interest" description="Disordered" evidence="1">
    <location>
        <begin position="1"/>
        <end position="22"/>
    </location>
</feature>
<dbReference type="InterPro" id="IPR007730">
    <property type="entry name" value="SPOR-like_dom"/>
</dbReference>
<dbReference type="InterPro" id="IPR036680">
    <property type="entry name" value="SPOR-like_sf"/>
</dbReference>
<evidence type="ECO:0000313" key="4">
    <source>
        <dbReference type="EMBL" id="WGL17834.1"/>
    </source>
</evidence>
<dbReference type="PROSITE" id="PS51724">
    <property type="entry name" value="SPOR"/>
    <property type="match status" value="1"/>
</dbReference>
<keyword evidence="2" id="KW-0472">Membrane</keyword>
<evidence type="ECO:0000256" key="1">
    <source>
        <dbReference type="SAM" id="MobiDB-lite"/>
    </source>
</evidence>
<evidence type="ECO:0000259" key="3">
    <source>
        <dbReference type="PROSITE" id="PS51724"/>
    </source>
</evidence>
<dbReference type="EMBL" id="CP118605">
    <property type="protein sequence ID" value="WGL17834.1"/>
    <property type="molecule type" value="Genomic_DNA"/>
</dbReference>
<dbReference type="Proteomes" id="UP001236500">
    <property type="component" value="Chromosome"/>
</dbReference>
<organism evidence="4 5">
    <name type="scientific">Microbulbifer bruguierae</name>
    <dbReference type="NCBI Taxonomy" id="3029061"/>
    <lineage>
        <taxon>Bacteria</taxon>
        <taxon>Pseudomonadati</taxon>
        <taxon>Pseudomonadota</taxon>
        <taxon>Gammaproteobacteria</taxon>
        <taxon>Cellvibrionales</taxon>
        <taxon>Microbulbiferaceae</taxon>
        <taxon>Microbulbifer</taxon>
    </lineage>
</organism>
<keyword evidence="2" id="KW-0812">Transmembrane</keyword>
<gene>
    <name evidence="4" type="ORF">PVT68_05940</name>
</gene>
<sequence>MASRNNDSDAFARGGASRGARRGRIDDGVKQRIVGALVLAALAVIFLPSLFDRESARYIDVTSQIPAAPDIKPIVIAEPQPVENVEPAPPLNEVFQPDLVEQASPAPERPSPEPEAVTEPAVAAAKPAAEAKPVAKVPSESPLQLPAEETQLDERGLPEGWVVQVGAYKEAASADRMRNKLLDAGFRAYTRSVDTPKGPLVRVFVGPKLSRGDAQSDKQELDKLLNIETLILRYRA</sequence>
<feature type="transmembrane region" description="Helical" evidence="2">
    <location>
        <begin position="33"/>
        <end position="51"/>
    </location>
</feature>
<dbReference type="Gene3D" id="3.30.70.1070">
    <property type="entry name" value="Sporulation related repeat"/>
    <property type="match status" value="1"/>
</dbReference>
<evidence type="ECO:0000256" key="2">
    <source>
        <dbReference type="SAM" id="Phobius"/>
    </source>
</evidence>
<name>A0ABY8NFX2_9GAMM</name>
<feature type="compositionally biased region" description="Low complexity" evidence="1">
    <location>
        <begin position="114"/>
        <end position="138"/>
    </location>
</feature>
<evidence type="ECO:0000313" key="5">
    <source>
        <dbReference type="Proteomes" id="UP001236500"/>
    </source>
</evidence>
<keyword evidence="2" id="KW-1133">Transmembrane helix</keyword>
<feature type="domain" description="SPOR" evidence="3">
    <location>
        <begin position="155"/>
        <end position="234"/>
    </location>
</feature>
<dbReference type="RefSeq" id="WP_280321745.1">
    <property type="nucleotide sequence ID" value="NZ_CP118605.1"/>
</dbReference>
<protein>
    <submittedName>
        <fullName evidence="4">SPOR domain-containing protein</fullName>
    </submittedName>
</protein>
<keyword evidence="5" id="KW-1185">Reference proteome</keyword>